<dbReference type="Gene3D" id="3.40.50.12670">
    <property type="match status" value="1"/>
</dbReference>
<dbReference type="PANTHER" id="PTHR11802:SF201">
    <property type="entry name" value="CARBOXYPEPTIDASE"/>
    <property type="match status" value="1"/>
</dbReference>
<dbReference type="EC" id="3.4.16.-" evidence="2"/>
<dbReference type="InterPro" id="IPR033124">
    <property type="entry name" value="Ser_caboxypep_his_AS"/>
</dbReference>
<dbReference type="Gene3D" id="3.40.50.1820">
    <property type="entry name" value="alpha/beta hydrolase"/>
    <property type="match status" value="1"/>
</dbReference>
<dbReference type="AlphaFoldDB" id="A0A6B2L3B8"/>
<dbReference type="PANTHER" id="PTHR11802">
    <property type="entry name" value="SERINE PROTEASE FAMILY S10 SERINE CARBOXYPEPTIDASE"/>
    <property type="match status" value="1"/>
</dbReference>
<proteinExistence type="inferred from homology"/>
<organism evidence="3">
    <name type="scientific">Arcella intermedia</name>
    <dbReference type="NCBI Taxonomy" id="1963864"/>
    <lineage>
        <taxon>Eukaryota</taxon>
        <taxon>Amoebozoa</taxon>
        <taxon>Tubulinea</taxon>
        <taxon>Elardia</taxon>
        <taxon>Arcellinida</taxon>
        <taxon>Sphaerothecina</taxon>
        <taxon>Arcellidae</taxon>
        <taxon>Arcella</taxon>
    </lineage>
</organism>
<dbReference type="PROSITE" id="PS00131">
    <property type="entry name" value="CARBOXYPEPT_SER_SER"/>
    <property type="match status" value="1"/>
</dbReference>
<evidence type="ECO:0000313" key="3">
    <source>
        <dbReference type="EMBL" id="NDV31472.1"/>
    </source>
</evidence>
<keyword evidence="2" id="KW-0645">Protease</keyword>
<dbReference type="PRINTS" id="PR00724">
    <property type="entry name" value="CRBOXYPTASEC"/>
</dbReference>
<name>A0A6B2L3B8_9EUKA</name>
<reference evidence="3" key="1">
    <citation type="journal article" date="2020" name="J. Eukaryot. Microbiol.">
        <title>De novo Sequencing, Assembly and Annotation of the Transcriptome for the Free-Living Testate Amoeba Arcella intermedia.</title>
        <authorList>
            <person name="Ribeiro G.M."/>
            <person name="Porfirio-Sousa A.L."/>
            <person name="Maurer-Alcala X.X."/>
            <person name="Katz L.A."/>
            <person name="Lahr D.J.G."/>
        </authorList>
    </citation>
    <scope>NUCLEOTIDE SEQUENCE</scope>
</reference>
<dbReference type="GO" id="GO:0006508">
    <property type="term" value="P:proteolysis"/>
    <property type="evidence" value="ECO:0007669"/>
    <property type="project" value="UniProtKB-KW"/>
</dbReference>
<accession>A0A6B2L3B8</accession>
<comment type="similarity">
    <text evidence="1 2">Belongs to the peptidase S10 family.</text>
</comment>
<protein>
    <recommendedName>
        <fullName evidence="2">Carboxypeptidase</fullName>
        <ecNumber evidence="2">3.4.16.-</ecNumber>
    </recommendedName>
</protein>
<dbReference type="GO" id="GO:0004185">
    <property type="term" value="F:serine-type carboxypeptidase activity"/>
    <property type="evidence" value="ECO:0007669"/>
    <property type="project" value="UniProtKB-UniRule"/>
</dbReference>
<keyword evidence="2" id="KW-0378">Hydrolase</keyword>
<dbReference type="Pfam" id="PF00450">
    <property type="entry name" value="Peptidase_S10"/>
    <property type="match status" value="1"/>
</dbReference>
<evidence type="ECO:0000256" key="1">
    <source>
        <dbReference type="ARBA" id="ARBA00009431"/>
    </source>
</evidence>
<dbReference type="InterPro" id="IPR001563">
    <property type="entry name" value="Peptidase_S10"/>
</dbReference>
<keyword evidence="2" id="KW-0121">Carboxypeptidase</keyword>
<evidence type="ECO:0000256" key="2">
    <source>
        <dbReference type="RuleBase" id="RU361156"/>
    </source>
</evidence>
<dbReference type="SUPFAM" id="SSF53474">
    <property type="entry name" value="alpha/beta-Hydrolases"/>
    <property type="match status" value="1"/>
</dbReference>
<dbReference type="EMBL" id="GIBP01002503">
    <property type="protein sequence ID" value="NDV31472.1"/>
    <property type="molecule type" value="Transcribed_RNA"/>
</dbReference>
<sequence length="460" mass="51481">MPGWSGELPSKMYSGFVSAGPSPGMPGSSMWVHYVFIECESSPSTAPLLVWYNGGPGASSMFGLLVELGPFLLNDLSLEDPRFNQTGIPQLIPNPYSWSKLGNLLIVDNPPPVGFSFCLPAGPTADGNSCGPWNDQYVAQTNLIFLKNWFQEYPAFMNNDLYLLGESYAGVYVPSIVREILKSPGGLKLKGFGVGDGCIGTDVLCGSSHGPYYSIEFMHGHGQFSNQLYRTIRSNCPESELKKGNLTAECVKLVGQVWDEVGGFYDYNLYDDCIDRNIFFHRQQVVRTFWDKSYPLSLQAALNDYPCPGSAFDIWINRTDVREAINVPVDSYFFSGDNGAGFNYTETEKNLLPFYKEVLTNTNLKVLVYNGDTDPGINSFVTQDIYFDYFASVGLPQRKSWRPWTLDGKKRMGGYVTQYDQFDYVTIRGSGHMVPEYKPAAAFTLLQSWLRDREYPPFSS</sequence>
<dbReference type="InterPro" id="IPR018202">
    <property type="entry name" value="Ser_caboxypep_ser_AS"/>
</dbReference>
<dbReference type="PROSITE" id="PS00560">
    <property type="entry name" value="CARBOXYPEPT_SER_HIS"/>
    <property type="match status" value="1"/>
</dbReference>
<dbReference type="InterPro" id="IPR029058">
    <property type="entry name" value="AB_hydrolase_fold"/>
</dbReference>